<evidence type="ECO:0000256" key="7">
    <source>
        <dbReference type="SAM" id="SignalP"/>
    </source>
</evidence>
<keyword evidence="6" id="KW-0325">Glycoprotein</keyword>
<evidence type="ECO:0000256" key="2">
    <source>
        <dbReference type="ARBA" id="ARBA00005466"/>
    </source>
</evidence>
<evidence type="ECO:0000259" key="8">
    <source>
        <dbReference type="PROSITE" id="PS51387"/>
    </source>
</evidence>
<feature type="chain" id="PRO_5042163965" description="FAD-binding PCMH-type domain-containing protein" evidence="7">
    <location>
        <begin position="27"/>
        <end position="559"/>
    </location>
</feature>
<evidence type="ECO:0000256" key="5">
    <source>
        <dbReference type="ARBA" id="ARBA00022827"/>
    </source>
</evidence>
<dbReference type="PANTHER" id="PTHR32448">
    <property type="entry name" value="OS08G0158400 PROTEIN"/>
    <property type="match status" value="1"/>
</dbReference>
<comment type="cofactor">
    <cofactor evidence="1">
        <name>FAD</name>
        <dbReference type="ChEBI" id="CHEBI:57692"/>
    </cofactor>
</comment>
<evidence type="ECO:0000313" key="10">
    <source>
        <dbReference type="Proteomes" id="UP001293593"/>
    </source>
</evidence>
<accession>A0AAE1JM72</accession>
<dbReference type="Proteomes" id="UP001293593">
    <property type="component" value="Unassembled WGS sequence"/>
</dbReference>
<dbReference type="InterPro" id="IPR016169">
    <property type="entry name" value="FAD-bd_PCMH_sub2"/>
</dbReference>
<dbReference type="PROSITE" id="PS51387">
    <property type="entry name" value="FAD_PCMH"/>
    <property type="match status" value="1"/>
</dbReference>
<dbReference type="Pfam" id="PF01565">
    <property type="entry name" value="FAD_binding_4"/>
    <property type="match status" value="1"/>
</dbReference>
<gene>
    <name evidence="9" type="ORF">QN277_019611</name>
</gene>
<keyword evidence="4 7" id="KW-0732">Signal</keyword>
<keyword evidence="5" id="KW-0274">FAD</keyword>
<feature type="signal peptide" evidence="7">
    <location>
        <begin position="1"/>
        <end position="26"/>
    </location>
</feature>
<evidence type="ECO:0000256" key="4">
    <source>
        <dbReference type="ARBA" id="ARBA00022729"/>
    </source>
</evidence>
<dbReference type="Gene3D" id="3.40.462.20">
    <property type="match status" value="1"/>
</dbReference>
<dbReference type="GO" id="GO:0071949">
    <property type="term" value="F:FAD binding"/>
    <property type="evidence" value="ECO:0007669"/>
    <property type="project" value="InterPro"/>
</dbReference>
<dbReference type="InterPro" id="IPR016166">
    <property type="entry name" value="FAD-bd_PCMH"/>
</dbReference>
<reference evidence="9" key="1">
    <citation type="submission" date="2023-10" db="EMBL/GenBank/DDBJ databases">
        <title>Chromosome-level genome of the transformable northern wattle, Acacia crassicarpa.</title>
        <authorList>
            <person name="Massaro I."/>
            <person name="Sinha N.R."/>
            <person name="Poethig S."/>
            <person name="Leichty A.R."/>
        </authorList>
    </citation>
    <scope>NUCLEOTIDE SEQUENCE</scope>
    <source>
        <strain evidence="9">Acra3RX</strain>
        <tissue evidence="9">Leaf</tissue>
    </source>
</reference>
<keyword evidence="10" id="KW-1185">Reference proteome</keyword>
<comment type="caution">
    <text evidence="9">The sequence shown here is derived from an EMBL/GenBank/DDBJ whole genome shotgun (WGS) entry which is preliminary data.</text>
</comment>
<organism evidence="9 10">
    <name type="scientific">Acacia crassicarpa</name>
    <name type="common">northern wattle</name>
    <dbReference type="NCBI Taxonomy" id="499986"/>
    <lineage>
        <taxon>Eukaryota</taxon>
        <taxon>Viridiplantae</taxon>
        <taxon>Streptophyta</taxon>
        <taxon>Embryophyta</taxon>
        <taxon>Tracheophyta</taxon>
        <taxon>Spermatophyta</taxon>
        <taxon>Magnoliopsida</taxon>
        <taxon>eudicotyledons</taxon>
        <taxon>Gunneridae</taxon>
        <taxon>Pentapetalae</taxon>
        <taxon>rosids</taxon>
        <taxon>fabids</taxon>
        <taxon>Fabales</taxon>
        <taxon>Fabaceae</taxon>
        <taxon>Caesalpinioideae</taxon>
        <taxon>mimosoid clade</taxon>
        <taxon>Acacieae</taxon>
        <taxon>Acacia</taxon>
    </lineage>
</organism>
<feature type="domain" description="FAD-binding PCMH-type" evidence="8">
    <location>
        <begin position="80"/>
        <end position="257"/>
    </location>
</feature>
<comment type="similarity">
    <text evidence="2">Belongs to the oxygen-dependent FAD-linked oxidoreductase family.</text>
</comment>
<sequence>MGMKNHKLLHFLPLFIISIFPSLCLSLTLEDAFSKCFAFHLGGNPNSSSQLIITQNNTSYQPLLQSSIRNLRFSNTSSSSTRKPKLIVTPKNVIHIQSAVVCSKRQGLQVRVRSGGHDYEGLSYTSDYQNQPFIIIDLSNVRSITVNLEDETTWVEAGATLGELYHAIASKSYVLGFPAGTCPTVGVGGHISGGGFGTIFRKYGLGADNVVDVIMVDSNGMILDRTLTGEDLFWAVRGGGGSSFGVITAWKVNLVHVPPTVTIFEISRTLQDEDASTLFQKWQKVADKLPGEMFLHAVMGVGNVTLNNGSSSKIVTFSFSGLYLGEAENVTILMNNTFPELNLQRDNCITMSWIQSVVYFAGYSMNTSMDVLLQRNQTFRSFKAKSDYVTQPIPKFGLQGLWNILLEENQNAPVLIFSPYGGRMREIPDSETPFPHRNGIIYGIQYLVYWDYNEETDEHVEWMRRLYEYMKPYVSRNPRAAYLNYRDLDLGMNRGGGNGSSYEEARSSWGRKYFKNNFERLAKVKAAVDGGNFFRNEQSIPPLFATTWRNSLCGDSCLY</sequence>
<dbReference type="InterPro" id="IPR016167">
    <property type="entry name" value="FAD-bd_PCMH_sub1"/>
</dbReference>
<dbReference type="Pfam" id="PF08031">
    <property type="entry name" value="BBE"/>
    <property type="match status" value="1"/>
</dbReference>
<dbReference type="InterPro" id="IPR006094">
    <property type="entry name" value="Oxid_FAD_bind_N"/>
</dbReference>
<dbReference type="AlphaFoldDB" id="A0AAE1JM72"/>
<dbReference type="EMBL" id="JAWXYG010000005">
    <property type="protein sequence ID" value="KAK4270842.1"/>
    <property type="molecule type" value="Genomic_DNA"/>
</dbReference>
<dbReference type="GO" id="GO:0016491">
    <property type="term" value="F:oxidoreductase activity"/>
    <property type="evidence" value="ECO:0007669"/>
    <property type="project" value="InterPro"/>
</dbReference>
<evidence type="ECO:0000313" key="9">
    <source>
        <dbReference type="EMBL" id="KAK4270842.1"/>
    </source>
</evidence>
<name>A0AAE1JM72_9FABA</name>
<evidence type="ECO:0000256" key="6">
    <source>
        <dbReference type="ARBA" id="ARBA00023180"/>
    </source>
</evidence>
<dbReference type="Gene3D" id="3.30.43.10">
    <property type="entry name" value="Uridine Diphospho-n-acetylenolpyruvylglucosamine Reductase, domain 2"/>
    <property type="match status" value="1"/>
</dbReference>
<keyword evidence="3" id="KW-0285">Flavoprotein</keyword>
<dbReference type="SUPFAM" id="SSF56176">
    <property type="entry name" value="FAD-binding/transporter-associated domain-like"/>
    <property type="match status" value="1"/>
</dbReference>
<dbReference type="Gene3D" id="3.30.465.10">
    <property type="match status" value="1"/>
</dbReference>
<dbReference type="InterPro" id="IPR012951">
    <property type="entry name" value="BBE"/>
</dbReference>
<protein>
    <recommendedName>
        <fullName evidence="8">FAD-binding PCMH-type domain-containing protein</fullName>
    </recommendedName>
</protein>
<proteinExistence type="inferred from homology"/>
<dbReference type="InterPro" id="IPR036318">
    <property type="entry name" value="FAD-bd_PCMH-like_sf"/>
</dbReference>
<evidence type="ECO:0000256" key="3">
    <source>
        <dbReference type="ARBA" id="ARBA00022630"/>
    </source>
</evidence>
<evidence type="ECO:0000256" key="1">
    <source>
        <dbReference type="ARBA" id="ARBA00001974"/>
    </source>
</evidence>